<comment type="caution">
    <text evidence="1">The sequence shown here is derived from an EMBL/GenBank/DDBJ whole genome shotgun (WGS) entry which is preliminary data.</text>
</comment>
<dbReference type="Proteomes" id="UP000191691">
    <property type="component" value="Unassembled WGS sequence"/>
</dbReference>
<feature type="non-terminal residue" evidence="1">
    <location>
        <position position="1"/>
    </location>
</feature>
<organism evidence="1 2">
    <name type="scientific">Penicillium nalgiovense</name>
    <dbReference type="NCBI Taxonomy" id="60175"/>
    <lineage>
        <taxon>Eukaryota</taxon>
        <taxon>Fungi</taxon>
        <taxon>Dikarya</taxon>
        <taxon>Ascomycota</taxon>
        <taxon>Pezizomycotina</taxon>
        <taxon>Eurotiomycetes</taxon>
        <taxon>Eurotiomycetidae</taxon>
        <taxon>Eurotiales</taxon>
        <taxon>Aspergillaceae</taxon>
        <taxon>Penicillium</taxon>
    </lineage>
</organism>
<evidence type="ECO:0000313" key="1">
    <source>
        <dbReference type="EMBL" id="OQE47997.1"/>
    </source>
</evidence>
<dbReference type="EMBL" id="MOOB01000594">
    <property type="protein sequence ID" value="OQE47997.1"/>
    <property type="molecule type" value="Genomic_DNA"/>
</dbReference>
<accession>A0A1V6VBE4</accession>
<sequence>FENIGVTSLSNRQNHQSLALIATESVRDATASLAPTDLRTKRDSSTRD</sequence>
<name>A0A1V6VBE4_PENNA</name>
<gene>
    <name evidence="1" type="ORF">PENNAL_c0594G08307</name>
</gene>
<protein>
    <submittedName>
        <fullName evidence="1">Uncharacterized protein</fullName>
    </submittedName>
</protein>
<keyword evidence="2" id="KW-1185">Reference proteome</keyword>
<reference evidence="2" key="1">
    <citation type="journal article" date="2017" name="Nat. Microbiol.">
        <title>Global analysis of biosynthetic gene clusters reveals vast potential of secondary metabolite production in Penicillium species.</title>
        <authorList>
            <person name="Nielsen J.C."/>
            <person name="Grijseels S."/>
            <person name="Prigent S."/>
            <person name="Ji B."/>
            <person name="Dainat J."/>
            <person name="Nielsen K.F."/>
            <person name="Frisvad J.C."/>
            <person name="Workman M."/>
            <person name="Nielsen J."/>
        </authorList>
    </citation>
    <scope>NUCLEOTIDE SEQUENCE [LARGE SCALE GENOMIC DNA]</scope>
    <source>
        <strain evidence="2">IBT 13039</strain>
    </source>
</reference>
<proteinExistence type="predicted"/>
<dbReference type="AlphaFoldDB" id="A0A1V6VBE4"/>
<evidence type="ECO:0000313" key="2">
    <source>
        <dbReference type="Proteomes" id="UP000191691"/>
    </source>
</evidence>